<feature type="region of interest" description="Disordered" evidence="1">
    <location>
        <begin position="669"/>
        <end position="692"/>
    </location>
</feature>
<feature type="compositionally biased region" description="Polar residues" evidence="1">
    <location>
        <begin position="471"/>
        <end position="486"/>
    </location>
</feature>
<feature type="transmembrane region" description="Helical" evidence="2">
    <location>
        <begin position="218"/>
        <end position="239"/>
    </location>
</feature>
<proteinExistence type="predicted"/>
<feature type="compositionally biased region" description="Acidic residues" evidence="1">
    <location>
        <begin position="522"/>
        <end position="535"/>
    </location>
</feature>
<evidence type="ECO:0000256" key="1">
    <source>
        <dbReference type="SAM" id="MobiDB-lite"/>
    </source>
</evidence>
<keyword evidence="6" id="KW-1185">Reference proteome</keyword>
<feature type="region of interest" description="Disordered" evidence="1">
    <location>
        <begin position="508"/>
        <end position="535"/>
    </location>
</feature>
<feature type="region of interest" description="Disordered" evidence="1">
    <location>
        <begin position="18"/>
        <end position="62"/>
    </location>
</feature>
<keyword evidence="2" id="KW-1133">Transmembrane helix</keyword>
<feature type="compositionally biased region" description="Low complexity" evidence="1">
    <location>
        <begin position="509"/>
        <end position="521"/>
    </location>
</feature>
<feature type="compositionally biased region" description="Polar residues" evidence="1">
    <location>
        <begin position="34"/>
        <end position="62"/>
    </location>
</feature>
<feature type="region of interest" description="Disordered" evidence="1">
    <location>
        <begin position="471"/>
        <end position="494"/>
    </location>
</feature>
<dbReference type="AlphaFoldDB" id="A0A9K3LHF6"/>
<reference evidence="3" key="1">
    <citation type="journal article" date="2021" name="Sci. Rep.">
        <title>Diploid genomic architecture of Nitzschia inconspicua, an elite biomass production diatom.</title>
        <authorList>
            <person name="Oliver A."/>
            <person name="Podell S."/>
            <person name="Pinowska A."/>
            <person name="Traller J.C."/>
            <person name="Smith S.R."/>
            <person name="McClure R."/>
            <person name="Beliaev A."/>
            <person name="Bohutskyi P."/>
            <person name="Hill E.A."/>
            <person name="Rabines A."/>
            <person name="Zheng H."/>
            <person name="Allen L.Z."/>
            <person name="Kuo A."/>
            <person name="Grigoriev I.V."/>
            <person name="Allen A.E."/>
            <person name="Hazlebeck D."/>
            <person name="Allen E.E."/>
        </authorList>
    </citation>
    <scope>NUCLEOTIDE SEQUENCE</scope>
    <source>
        <strain evidence="3">Hildebrandi</strain>
    </source>
</reference>
<feature type="compositionally biased region" description="Polar residues" evidence="1">
    <location>
        <begin position="97"/>
        <end position="119"/>
    </location>
</feature>
<reference evidence="3" key="2">
    <citation type="submission" date="2021-04" db="EMBL/GenBank/DDBJ databases">
        <authorList>
            <person name="Podell S."/>
        </authorList>
    </citation>
    <scope>NUCLEOTIDE SEQUENCE</scope>
    <source>
        <strain evidence="3">Hildebrandi</strain>
    </source>
</reference>
<feature type="compositionally biased region" description="Low complexity" evidence="1">
    <location>
        <begin position="22"/>
        <end position="33"/>
    </location>
</feature>
<name>A0A9K3LHF6_9STRA</name>
<evidence type="ECO:0000313" key="5">
    <source>
        <dbReference type="EMBL" id="KAG7361732.1"/>
    </source>
</evidence>
<gene>
    <name evidence="3" type="ORF">IV203_036829</name>
    <name evidence="4" type="ORF">IV203_036831</name>
    <name evidence="5" type="ORF">IV203_036833</name>
</gene>
<feature type="region of interest" description="Disordered" evidence="1">
    <location>
        <begin position="95"/>
        <end position="119"/>
    </location>
</feature>
<accession>A0A9K3LHF6</accession>
<evidence type="ECO:0000256" key="2">
    <source>
        <dbReference type="SAM" id="Phobius"/>
    </source>
</evidence>
<keyword evidence="2" id="KW-0472">Membrane</keyword>
<keyword evidence="2" id="KW-0812">Transmembrane</keyword>
<dbReference type="EMBL" id="JAGRRH010000013">
    <property type="protein sequence ID" value="KAG7361728.1"/>
    <property type="molecule type" value="Genomic_DNA"/>
</dbReference>
<evidence type="ECO:0000313" key="4">
    <source>
        <dbReference type="EMBL" id="KAG7361730.1"/>
    </source>
</evidence>
<protein>
    <submittedName>
        <fullName evidence="3">Uncharacterized protein</fullName>
    </submittedName>
</protein>
<organism evidence="3 6">
    <name type="scientific">Nitzschia inconspicua</name>
    <dbReference type="NCBI Taxonomy" id="303405"/>
    <lineage>
        <taxon>Eukaryota</taxon>
        <taxon>Sar</taxon>
        <taxon>Stramenopiles</taxon>
        <taxon>Ochrophyta</taxon>
        <taxon>Bacillariophyta</taxon>
        <taxon>Bacillariophyceae</taxon>
        <taxon>Bacillariophycidae</taxon>
        <taxon>Bacillariales</taxon>
        <taxon>Bacillariaceae</taxon>
        <taxon>Nitzschia</taxon>
    </lineage>
</organism>
<feature type="compositionally biased region" description="Basic residues" evidence="1">
    <location>
        <begin position="681"/>
        <end position="692"/>
    </location>
</feature>
<feature type="compositionally biased region" description="Polar residues" evidence="1">
    <location>
        <begin position="670"/>
        <end position="680"/>
    </location>
</feature>
<dbReference type="EMBL" id="JAGRRH010000013">
    <property type="protein sequence ID" value="KAG7361730.1"/>
    <property type="molecule type" value="Genomic_DNA"/>
</dbReference>
<dbReference type="EMBL" id="JAGRRH010000013">
    <property type="protein sequence ID" value="KAG7361732.1"/>
    <property type="molecule type" value="Genomic_DNA"/>
</dbReference>
<sequence>MSSHGETNATAAHAEGSLNTFNNHNHNNNHQQQFEQTSNRQLDAQNQDPQRSPTTTQPSLSIRSPLQAVIAMASHTSLQQMSIWTPFALLRHRSRPNDNSTSINRAPDTAATQNPSKHMHSWTNPMAGMDLIQSERPKNSIMKVRRLQDSIDSKYPGGSGQATKQEAELQVVQHVKMSTVDRFSRLCNPSYLFKLGCGTSVFVMCLVQYSMLDLRTRIFLAWFALVGTVFVWVILSPVAKIRKLRRIVEESKQFERQWPERRRLRMPHFFVDLKNKPLFQGPKKSRWGAWKRDDPDNDSTRDSYLLLRDGRRNIRIVKRAAVLKVATEYKALNFVEKVGVKLIPLFSDERNANAYLKNPGDMVKKNRVDEYQELLVRYWRRHTFTQSVLPGLNHHYRTLTFQWEVIAAQAVAAQLQAELANAPPPRKFKKVNMDKWMRDDWRWEDGLAPYIEEVSIQGREWDLDSRGAMVTTNDGSDGNNTVQETITTDDDTPANDNLISLIDSDDIVPDSVSNVVPSETTNGDDDTTSTNEDDASVQHSDNIFIDHDEDSTTNNELSAITDSGVANNDVITIATTTNNYSDKKEEEDSFLKIDCDDTIDNNGTLSSVLSSGDDNAATTIDCAQEFDPQSVPSFLNTDEDCSTTQNELSPIDCDAATNIVITVNTTTVNETPSIGASSNTSRRRVPRPRRRTTIKSTEMEVDEATVWVNGRRRSSRLQPKTGSVWMNGRRTSARFL</sequence>
<evidence type="ECO:0000313" key="6">
    <source>
        <dbReference type="Proteomes" id="UP000693970"/>
    </source>
</evidence>
<comment type="caution">
    <text evidence="3">The sequence shown here is derived from an EMBL/GenBank/DDBJ whole genome shotgun (WGS) entry which is preliminary data.</text>
</comment>
<dbReference type="Proteomes" id="UP000693970">
    <property type="component" value="Unassembled WGS sequence"/>
</dbReference>
<evidence type="ECO:0000313" key="3">
    <source>
        <dbReference type="EMBL" id="KAG7361728.1"/>
    </source>
</evidence>